<feature type="domain" description="BAG" evidence="2">
    <location>
        <begin position="408"/>
        <end position="469"/>
    </location>
</feature>
<dbReference type="GeneID" id="26900306"/>
<feature type="compositionally biased region" description="Low complexity" evidence="1">
    <location>
        <begin position="91"/>
        <end position="105"/>
    </location>
</feature>
<feature type="compositionally biased region" description="Pro residues" evidence="1">
    <location>
        <begin position="198"/>
        <end position="211"/>
    </location>
</feature>
<dbReference type="OMA" id="QLTVECH"/>
<evidence type="ECO:0000259" key="2">
    <source>
        <dbReference type="Pfam" id="PF02179"/>
    </source>
</evidence>
<dbReference type="EMBL" id="LGTL01000001">
    <property type="protein sequence ID" value="KPA85597.1"/>
    <property type="molecule type" value="Genomic_DNA"/>
</dbReference>
<dbReference type="GO" id="GO:0051087">
    <property type="term" value="F:protein-folding chaperone binding"/>
    <property type="evidence" value="ECO:0007669"/>
    <property type="project" value="InterPro"/>
</dbReference>
<proteinExistence type="predicted"/>
<accession>A0A0M9G9N1</accession>
<dbReference type="EMBL" id="LGTL01000001">
    <property type="protein sequence ID" value="KPA85598.1"/>
    <property type="molecule type" value="Genomic_DNA"/>
</dbReference>
<comment type="caution">
    <text evidence="3">The sequence shown here is derived from an EMBL/GenBank/DDBJ whole genome shotgun (WGS) entry which is preliminary data.</text>
</comment>
<feature type="compositionally biased region" description="Low complexity" evidence="1">
    <location>
        <begin position="246"/>
        <end position="266"/>
    </location>
</feature>
<feature type="compositionally biased region" description="Polar residues" evidence="1">
    <location>
        <begin position="236"/>
        <end position="245"/>
    </location>
</feature>
<feature type="compositionally biased region" description="Pro residues" evidence="1">
    <location>
        <begin position="267"/>
        <end position="292"/>
    </location>
</feature>
<dbReference type="InterPro" id="IPR036533">
    <property type="entry name" value="BAG_dom_sf"/>
</dbReference>
<dbReference type="AlphaFoldDB" id="A0A0M9G9N1"/>
<dbReference type="Pfam" id="PF02179">
    <property type="entry name" value="BAG"/>
    <property type="match status" value="1"/>
</dbReference>
<organism evidence="3 4">
    <name type="scientific">Leptomonas pyrrhocoris</name>
    <name type="common">Firebug parasite</name>
    <dbReference type="NCBI Taxonomy" id="157538"/>
    <lineage>
        <taxon>Eukaryota</taxon>
        <taxon>Discoba</taxon>
        <taxon>Euglenozoa</taxon>
        <taxon>Kinetoplastea</taxon>
        <taxon>Metakinetoplastina</taxon>
        <taxon>Trypanosomatida</taxon>
        <taxon>Trypanosomatidae</taxon>
        <taxon>Leishmaniinae</taxon>
        <taxon>Leptomonas</taxon>
    </lineage>
</organism>
<keyword evidence="4" id="KW-1185">Reference proteome</keyword>
<evidence type="ECO:0000313" key="4">
    <source>
        <dbReference type="Proteomes" id="UP000037923"/>
    </source>
</evidence>
<dbReference type="Proteomes" id="UP000037923">
    <property type="component" value="Unassembled WGS sequence"/>
</dbReference>
<dbReference type="SUPFAM" id="SSF63491">
    <property type="entry name" value="BAG domain"/>
    <property type="match status" value="1"/>
</dbReference>
<gene>
    <name evidence="3" type="ORF">ABB37_00008</name>
</gene>
<sequence length="478" mass="51719">MAYYGYQPEQTKAQIRSTRGETIDLALPLSCPVGELRNFLIDEYNYDPNTRLLYNGLIADDNSYVCDYPFGSLMIATPADMQSHRQPLPPRQQHQQPQLYQQRPQEPARTSPRTSAPPNSGTSRKTKPAEMNNTNANNAEPRRMSQTDGSPDSNKKNKTASTVKKHPPKRSPRKMRSTSAESDGSDGAAPQSRAANAPTPPVPVDASPPPTAAAAAVREGVSPSNNSVGSARGQANRVNSARTPNTATDAVDASSSPSSTAAAPPQRFSPPPPPSPPQPQPSSAPAAAPPSPSAAQPSSPAVDVQNAAEDEHNHRLRVRFTVECHIPSLKRVVQVQMNGESSVVDLVLAVVAEVPEIGGEAQVVFRGKILPQNPQAKLFDLGMRADTRVFVAAGEYSNPETITLLEIEKDTSEIDKATKTNLTDLQRKGFYEELMRILFRTDGLQSLEGEWRQRRKDAVKRITELQDKLGVEGSGTSV</sequence>
<feature type="compositionally biased region" description="Polar residues" evidence="1">
    <location>
        <begin position="111"/>
        <end position="123"/>
    </location>
</feature>
<feature type="region of interest" description="Disordered" evidence="1">
    <location>
        <begin position="81"/>
        <end position="309"/>
    </location>
</feature>
<dbReference type="Gene3D" id="1.20.58.120">
    <property type="entry name" value="BAG domain"/>
    <property type="match status" value="1"/>
</dbReference>
<protein>
    <recommendedName>
        <fullName evidence="2">BAG domain-containing protein</fullName>
    </recommendedName>
</protein>
<dbReference type="VEuPathDB" id="TriTrypDB:LpyrH10_01_0080"/>
<name>A0A0M9G9N1_LEPPY</name>
<dbReference type="OrthoDB" id="247597at2759"/>
<dbReference type="RefSeq" id="XP_015664036.1">
    <property type="nucleotide sequence ID" value="XM_015796028.1"/>
</dbReference>
<evidence type="ECO:0000313" key="3">
    <source>
        <dbReference type="EMBL" id="KPA85597.1"/>
    </source>
</evidence>
<dbReference type="InterPro" id="IPR003103">
    <property type="entry name" value="BAG_domain"/>
</dbReference>
<dbReference type="RefSeq" id="XP_015664037.1">
    <property type="nucleotide sequence ID" value="XM_015796029.1"/>
</dbReference>
<reference evidence="3 4" key="1">
    <citation type="submission" date="2015-07" db="EMBL/GenBank/DDBJ databases">
        <title>High-quality genome of monoxenous trypanosomatid Leptomonas pyrrhocoris.</title>
        <authorList>
            <person name="Flegontov P."/>
            <person name="Butenko A."/>
            <person name="Firsov S."/>
            <person name="Vlcek C."/>
            <person name="Logacheva M.D."/>
            <person name="Field M."/>
            <person name="Filatov D."/>
            <person name="Flegontova O."/>
            <person name="Gerasimov E."/>
            <person name="Jackson A.P."/>
            <person name="Kelly S."/>
            <person name="Opperdoes F."/>
            <person name="O'Reilly A."/>
            <person name="Votypka J."/>
            <person name="Yurchenko V."/>
            <person name="Lukes J."/>
        </authorList>
    </citation>
    <scope>NUCLEOTIDE SEQUENCE [LARGE SCALE GENOMIC DNA]</scope>
    <source>
        <strain evidence="3">H10</strain>
    </source>
</reference>
<feature type="compositionally biased region" description="Basic residues" evidence="1">
    <location>
        <begin position="163"/>
        <end position="176"/>
    </location>
</feature>
<evidence type="ECO:0000256" key="1">
    <source>
        <dbReference type="SAM" id="MobiDB-lite"/>
    </source>
</evidence>